<sequence>MSRYISYENMDGITEKLTLDPNDSVPENIVEIKKLLMQKLDIDPTDQTPESPKTPEELIDEALDNANIPISTIKLVIN</sequence>
<accession>A0ABS1EF26</accession>
<evidence type="ECO:0000313" key="2">
    <source>
        <dbReference type="Proteomes" id="UP000635316"/>
    </source>
</evidence>
<reference evidence="1 2" key="1">
    <citation type="submission" date="2020-12" db="EMBL/GenBank/DDBJ databases">
        <authorList>
            <person name="Lu T."/>
            <person name="Wang Q."/>
            <person name="Han X."/>
        </authorList>
    </citation>
    <scope>NUCLEOTIDE SEQUENCE [LARGE SCALE GENOMIC DNA]</scope>
    <source>
        <strain evidence="1 2">WQ 585</strain>
    </source>
</reference>
<protein>
    <submittedName>
        <fullName evidence="1">Uncharacterized protein</fullName>
    </submittedName>
</protein>
<organism evidence="1 2">
    <name type="scientific">Advenella mandrilli</name>
    <dbReference type="NCBI Taxonomy" id="2800330"/>
    <lineage>
        <taxon>Bacteria</taxon>
        <taxon>Pseudomonadati</taxon>
        <taxon>Pseudomonadota</taxon>
        <taxon>Betaproteobacteria</taxon>
        <taxon>Burkholderiales</taxon>
        <taxon>Alcaligenaceae</taxon>
    </lineage>
</organism>
<proteinExistence type="predicted"/>
<keyword evidence="2" id="KW-1185">Reference proteome</keyword>
<gene>
    <name evidence="1" type="ORF">JHL22_09810</name>
</gene>
<comment type="caution">
    <text evidence="1">The sequence shown here is derived from an EMBL/GenBank/DDBJ whole genome shotgun (WGS) entry which is preliminary data.</text>
</comment>
<name>A0ABS1EF26_9BURK</name>
<dbReference type="EMBL" id="JAENGP010000010">
    <property type="protein sequence ID" value="MBK1781514.1"/>
    <property type="molecule type" value="Genomic_DNA"/>
</dbReference>
<dbReference type="RefSeq" id="WP_200236578.1">
    <property type="nucleotide sequence ID" value="NZ_JAENGP010000010.1"/>
</dbReference>
<evidence type="ECO:0000313" key="1">
    <source>
        <dbReference type="EMBL" id="MBK1781514.1"/>
    </source>
</evidence>
<dbReference type="Proteomes" id="UP000635316">
    <property type="component" value="Unassembled WGS sequence"/>
</dbReference>